<dbReference type="InterPro" id="IPR045324">
    <property type="entry name" value="Small_multidrug_res"/>
</dbReference>
<keyword evidence="3" id="KW-1003">Cell membrane</keyword>
<sequence>MAWINLLIAGLAEVWWATTMKMSAGFSKLNYTLLTVVGMLVSFFFLIRATKGLPLSIAYPVWTGIGAVGAILVGVILFREQLSLLTWLFVILLVIGIIGIKVTSSH</sequence>
<dbReference type="PANTHER" id="PTHR30561:SF0">
    <property type="entry name" value="GUANIDINIUM EXPORTER"/>
    <property type="match status" value="1"/>
</dbReference>
<keyword evidence="5 8" id="KW-1133">Transmembrane helix</keyword>
<evidence type="ECO:0000256" key="7">
    <source>
        <dbReference type="RuleBase" id="RU003942"/>
    </source>
</evidence>
<dbReference type="Pfam" id="PF00893">
    <property type="entry name" value="Multi_Drug_Res"/>
    <property type="match status" value="1"/>
</dbReference>
<feature type="transmembrane region" description="Helical" evidence="8">
    <location>
        <begin position="84"/>
        <end position="103"/>
    </location>
</feature>
<dbReference type="FunFam" id="1.10.3730.20:FF:000001">
    <property type="entry name" value="Quaternary ammonium compound resistance transporter SugE"/>
    <property type="match status" value="1"/>
</dbReference>
<dbReference type="AlphaFoldDB" id="A0AA89I5Y7"/>
<protein>
    <submittedName>
        <fullName evidence="9">Quaternary ammonium compound-resistance protein sugE</fullName>
    </submittedName>
</protein>
<dbReference type="Proteomes" id="UP000050823">
    <property type="component" value="Unassembled WGS sequence"/>
</dbReference>
<keyword evidence="6 8" id="KW-0472">Membrane</keyword>
<name>A0AA89I5Y7_9LACO</name>
<evidence type="ECO:0000256" key="4">
    <source>
        <dbReference type="ARBA" id="ARBA00022692"/>
    </source>
</evidence>
<dbReference type="SUPFAM" id="SSF103481">
    <property type="entry name" value="Multidrug resistance efflux transporter EmrE"/>
    <property type="match status" value="1"/>
</dbReference>
<evidence type="ECO:0000313" key="9">
    <source>
        <dbReference type="EMBL" id="KRM21009.1"/>
    </source>
</evidence>
<evidence type="ECO:0000256" key="2">
    <source>
        <dbReference type="ARBA" id="ARBA00022448"/>
    </source>
</evidence>
<dbReference type="GO" id="GO:0005886">
    <property type="term" value="C:plasma membrane"/>
    <property type="evidence" value="ECO:0007669"/>
    <property type="project" value="UniProtKB-SubCell"/>
</dbReference>
<evidence type="ECO:0000256" key="1">
    <source>
        <dbReference type="ARBA" id="ARBA00004651"/>
    </source>
</evidence>
<evidence type="ECO:0000256" key="6">
    <source>
        <dbReference type="ARBA" id="ARBA00023136"/>
    </source>
</evidence>
<keyword evidence="4 7" id="KW-0812">Transmembrane</keyword>
<dbReference type="InterPro" id="IPR037185">
    <property type="entry name" value="EmrE-like"/>
</dbReference>
<accession>A0AA89I5Y7</accession>
<reference evidence="9 10" key="1">
    <citation type="journal article" date="2015" name="Genome Announc.">
        <title>Expanding the biotechnology potential of lactobacilli through comparative genomics of 213 strains and associated genera.</title>
        <authorList>
            <person name="Sun Z."/>
            <person name="Harris H.M."/>
            <person name="McCann A."/>
            <person name="Guo C."/>
            <person name="Argimon S."/>
            <person name="Zhang W."/>
            <person name="Yang X."/>
            <person name="Jeffery I.B."/>
            <person name="Cooney J.C."/>
            <person name="Kagawa T.F."/>
            <person name="Liu W."/>
            <person name="Song Y."/>
            <person name="Salvetti E."/>
            <person name="Wrobel A."/>
            <person name="Rasinkangas P."/>
            <person name="Parkhill J."/>
            <person name="Rea M.C."/>
            <person name="O'Sullivan O."/>
            <person name="Ritari J."/>
            <person name="Douillard F.P."/>
            <person name="Paul Ross R."/>
            <person name="Yang R."/>
            <person name="Briner A.E."/>
            <person name="Felis G.E."/>
            <person name="de Vos W.M."/>
            <person name="Barrangou R."/>
            <person name="Klaenhammer T.R."/>
            <person name="Caufield P.W."/>
            <person name="Cui Y."/>
            <person name="Zhang H."/>
            <person name="O'Toole P.W."/>
        </authorList>
    </citation>
    <scope>NUCLEOTIDE SEQUENCE [LARGE SCALE GENOMIC DNA]</scope>
    <source>
        <strain evidence="9 10">DSM 20719</strain>
    </source>
</reference>
<feature type="transmembrane region" description="Helical" evidence="8">
    <location>
        <begin position="29"/>
        <end position="47"/>
    </location>
</feature>
<comment type="caution">
    <text evidence="9">The sequence shown here is derived from an EMBL/GenBank/DDBJ whole genome shotgun (WGS) entry which is preliminary data.</text>
</comment>
<organism evidence="9 10">
    <name type="scientific">Latilactobacillus graminis DSM 20719</name>
    <dbReference type="NCBI Taxonomy" id="1423752"/>
    <lineage>
        <taxon>Bacteria</taxon>
        <taxon>Bacillati</taxon>
        <taxon>Bacillota</taxon>
        <taxon>Bacilli</taxon>
        <taxon>Lactobacillales</taxon>
        <taxon>Lactobacillaceae</taxon>
        <taxon>Latilactobacillus</taxon>
    </lineage>
</organism>
<dbReference type="Gene3D" id="1.10.3730.20">
    <property type="match status" value="1"/>
</dbReference>
<evidence type="ECO:0000313" key="10">
    <source>
        <dbReference type="Proteomes" id="UP000050823"/>
    </source>
</evidence>
<dbReference type="GO" id="GO:0022857">
    <property type="term" value="F:transmembrane transporter activity"/>
    <property type="evidence" value="ECO:0007669"/>
    <property type="project" value="InterPro"/>
</dbReference>
<gene>
    <name evidence="9" type="ORF">FC90_GL001543</name>
</gene>
<feature type="transmembrane region" description="Helical" evidence="8">
    <location>
        <begin position="59"/>
        <end position="78"/>
    </location>
</feature>
<comment type="subcellular location">
    <subcellularLocation>
        <location evidence="1 7">Cell membrane</location>
        <topology evidence="1 7">Multi-pass membrane protein</topology>
    </subcellularLocation>
</comment>
<keyword evidence="2" id="KW-0813">Transport</keyword>
<evidence type="ECO:0000256" key="8">
    <source>
        <dbReference type="SAM" id="Phobius"/>
    </source>
</evidence>
<comment type="similarity">
    <text evidence="7">Belongs to the drug/metabolite transporter (DMT) superfamily. Small multidrug resistance (SMR) (TC 2.A.7.1) family.</text>
</comment>
<dbReference type="RefSeq" id="WP_057908604.1">
    <property type="nucleotide sequence ID" value="NZ_AYZB01000058.1"/>
</dbReference>
<proteinExistence type="inferred from homology"/>
<evidence type="ECO:0000256" key="3">
    <source>
        <dbReference type="ARBA" id="ARBA00022475"/>
    </source>
</evidence>
<dbReference type="PANTHER" id="PTHR30561">
    <property type="entry name" value="SMR FAMILY PROTON-DEPENDENT DRUG EFFLUX TRANSPORTER SUGE"/>
    <property type="match status" value="1"/>
</dbReference>
<dbReference type="InterPro" id="IPR000390">
    <property type="entry name" value="Small_drug/metabolite_transptr"/>
</dbReference>
<dbReference type="EMBL" id="AYZB01000058">
    <property type="protein sequence ID" value="KRM21009.1"/>
    <property type="molecule type" value="Genomic_DNA"/>
</dbReference>
<evidence type="ECO:0000256" key="5">
    <source>
        <dbReference type="ARBA" id="ARBA00022989"/>
    </source>
</evidence>